<evidence type="ECO:0000259" key="4">
    <source>
        <dbReference type="SMART" id="SM00385"/>
    </source>
</evidence>
<dbReference type="InterPro" id="IPR006671">
    <property type="entry name" value="Cyclin_N"/>
</dbReference>
<comment type="similarity">
    <text evidence="1">Belongs to the cyclin family.</text>
</comment>
<comment type="caution">
    <text evidence="5">The sequence shown here is derived from an EMBL/GenBank/DDBJ whole genome shotgun (WGS) entry which is preliminary data.</text>
</comment>
<dbReference type="EMBL" id="JAJSPL020000015">
    <property type="protein sequence ID" value="KAK7742317.1"/>
    <property type="molecule type" value="Genomic_DNA"/>
</dbReference>
<feature type="compositionally biased region" description="Pro residues" evidence="3">
    <location>
        <begin position="85"/>
        <end position="96"/>
    </location>
</feature>
<feature type="coiled-coil region" evidence="2">
    <location>
        <begin position="253"/>
        <end position="283"/>
    </location>
</feature>
<evidence type="ECO:0000256" key="1">
    <source>
        <dbReference type="RuleBase" id="RU000383"/>
    </source>
</evidence>
<dbReference type="SUPFAM" id="SSF47954">
    <property type="entry name" value="Cyclin-like"/>
    <property type="match status" value="1"/>
</dbReference>
<evidence type="ECO:0000313" key="5">
    <source>
        <dbReference type="EMBL" id="KAK7742317.1"/>
    </source>
</evidence>
<dbReference type="GO" id="GO:0019901">
    <property type="term" value="F:protein kinase binding"/>
    <property type="evidence" value="ECO:0007669"/>
    <property type="project" value="InterPro"/>
</dbReference>
<feature type="region of interest" description="Disordered" evidence="3">
    <location>
        <begin position="311"/>
        <end position="390"/>
    </location>
</feature>
<feature type="compositionally biased region" description="Low complexity" evidence="3">
    <location>
        <begin position="321"/>
        <end position="332"/>
    </location>
</feature>
<feature type="compositionally biased region" description="Low complexity" evidence="3">
    <location>
        <begin position="350"/>
        <end position="374"/>
    </location>
</feature>
<accession>A0AAN9UG99</accession>
<dbReference type="GO" id="GO:0005634">
    <property type="term" value="C:nucleus"/>
    <property type="evidence" value="ECO:0007669"/>
    <property type="project" value="TreeGrafter"/>
</dbReference>
<reference evidence="5 6" key="1">
    <citation type="journal article" date="2023" name="PLoS ONE">
        <title>Cytospora paraplurivora sp. nov. isolated from orchards with fruit tree decline syndrome in Ontario, Canada.</title>
        <authorList>
            <person name="Ilyukhin E."/>
            <person name="Nguyen H.D.T."/>
            <person name="Castle A.J."/>
            <person name="Ellouze W."/>
        </authorList>
    </citation>
    <scope>NUCLEOTIDE SEQUENCE [LARGE SCALE GENOMIC DNA]</scope>
    <source>
        <strain evidence="5 6">FDS-564</strain>
    </source>
</reference>
<gene>
    <name evidence="5" type="primary">PCL1</name>
    <name evidence="5" type="ORF">SLS53_004462</name>
</gene>
<feature type="domain" description="Cyclin-like" evidence="4">
    <location>
        <begin position="109"/>
        <end position="202"/>
    </location>
</feature>
<feature type="region of interest" description="Disordered" evidence="3">
    <location>
        <begin position="77"/>
        <end position="97"/>
    </location>
</feature>
<dbReference type="PANTHER" id="PTHR15615">
    <property type="match status" value="1"/>
</dbReference>
<keyword evidence="2" id="KW-0175">Coiled coil</keyword>
<protein>
    <submittedName>
        <fullName evidence="5">PHO85 cyclin-1</fullName>
    </submittedName>
</protein>
<dbReference type="AlphaFoldDB" id="A0AAN9UG99"/>
<dbReference type="CDD" id="cd20557">
    <property type="entry name" value="CYCLIN_ScPCL1-like"/>
    <property type="match status" value="1"/>
</dbReference>
<dbReference type="InterPro" id="IPR013763">
    <property type="entry name" value="Cyclin-like_dom"/>
</dbReference>
<proteinExistence type="inferred from homology"/>
<dbReference type="SMART" id="SM00385">
    <property type="entry name" value="CYCLIN"/>
    <property type="match status" value="1"/>
</dbReference>
<evidence type="ECO:0000313" key="6">
    <source>
        <dbReference type="Proteomes" id="UP001320245"/>
    </source>
</evidence>
<name>A0AAN9UG99_9PEZI</name>
<evidence type="ECO:0000256" key="3">
    <source>
        <dbReference type="SAM" id="MobiDB-lite"/>
    </source>
</evidence>
<dbReference type="GO" id="GO:0000307">
    <property type="term" value="C:cyclin-dependent protein kinase holoenzyme complex"/>
    <property type="evidence" value="ECO:0007669"/>
    <property type="project" value="TreeGrafter"/>
</dbReference>
<organism evidence="5 6">
    <name type="scientific">Cytospora paraplurivora</name>
    <dbReference type="NCBI Taxonomy" id="2898453"/>
    <lineage>
        <taxon>Eukaryota</taxon>
        <taxon>Fungi</taxon>
        <taxon>Dikarya</taxon>
        <taxon>Ascomycota</taxon>
        <taxon>Pezizomycotina</taxon>
        <taxon>Sordariomycetes</taxon>
        <taxon>Sordariomycetidae</taxon>
        <taxon>Diaporthales</taxon>
        <taxon>Cytosporaceae</taxon>
        <taxon>Cytospora</taxon>
    </lineage>
</organism>
<dbReference type="GO" id="GO:0016538">
    <property type="term" value="F:cyclin-dependent protein serine/threonine kinase regulator activity"/>
    <property type="evidence" value="ECO:0007669"/>
    <property type="project" value="TreeGrafter"/>
</dbReference>
<dbReference type="Gene3D" id="1.10.472.10">
    <property type="entry name" value="Cyclin-like"/>
    <property type="match status" value="1"/>
</dbReference>
<sequence>MASQQTRQGSASSACSTILGLNELNAVALDHFVYTPVSRNMISYLATAAYNVIQCDPTMMPPPPAITTAATTTATTITGNNTRLPPTPPKTPPPRAVPAEDAGLPTLEEFITQLVVSSNVQVPTLMSTLVYLNRLKSRLQPMAKGLRCTTHRIFLASLILAAKYLNDSSPKNKHWASYSVMGYASFGFSRTEVNLMEKQLLSLLDWDLRITEDDLYRELDVFLAPIREDVAARHERRIQRSRRVAAAAAATAAAQQAAAAAAAEEQEQQQQQRRRRLLVLREQQQQQQQEEEEAAAAAAWLAAQTAIAYATPPTTPGGSGRYRSTSSSSSSSPRRRADRQDSPDSLPGLSGSYTSRSVGSSRSYASSLSSAGGSSSSGGASGATTPLSSAGASCEAPYIYDGVLHTGGSSLYEPPVEIVLDDGVGHDSQSQQQQMSSRMVGQKKKMMVMMPPPPPLQQQQQQQITKQKSLLPYEISPEELRDLQDGGSRVKRMKGMLGRVFGSGAAVR</sequence>
<keyword evidence="1" id="KW-0195">Cyclin</keyword>
<keyword evidence="6" id="KW-1185">Reference proteome</keyword>
<dbReference type="InterPro" id="IPR013922">
    <property type="entry name" value="Cyclin_PHO80-like"/>
</dbReference>
<dbReference type="Pfam" id="PF00134">
    <property type="entry name" value="Cyclin_N"/>
    <property type="match status" value="1"/>
</dbReference>
<evidence type="ECO:0000256" key="2">
    <source>
        <dbReference type="SAM" id="Coils"/>
    </source>
</evidence>
<dbReference type="Proteomes" id="UP001320245">
    <property type="component" value="Unassembled WGS sequence"/>
</dbReference>
<dbReference type="PANTHER" id="PTHR15615:SF10">
    <property type="entry name" value="PHO85 CYCLIN-2-RELATED"/>
    <property type="match status" value="1"/>
</dbReference>
<dbReference type="InterPro" id="IPR036915">
    <property type="entry name" value="Cyclin-like_sf"/>
</dbReference>